<keyword evidence="4 9" id="KW-0479">Metal-binding</keyword>
<dbReference type="InterPro" id="IPR036874">
    <property type="entry name" value="Carbonic_anhydrase_sf"/>
</dbReference>
<dbReference type="Gene3D" id="3.40.1050.10">
    <property type="entry name" value="Carbonic anhydrase"/>
    <property type="match status" value="1"/>
</dbReference>
<sequence>MNENMKDLIKGYKEFKDFHFKENEDRFDALIKDGQKPKALFIGCSDSRVIPEMITNSDPGELFIVRNVGNFVAPFKPDEEYHATASAIEYAVGVLDVTDIIICGHSHCGAIESLYKDIKHDMDMIHTMKWLELGLEAKNAVSKSMPSASKYDVLRQTEKVSVVFQLKNLLTYPLVKKKVTTKELFIHGWYYDMDNGVISYYDNKENIFKPLGS</sequence>
<organism evidence="11">
    <name type="scientific">Sulfurovum sp. enrichment culture clone C5</name>
    <dbReference type="NCBI Taxonomy" id="497650"/>
    <lineage>
        <taxon>Bacteria</taxon>
        <taxon>Pseudomonadati</taxon>
        <taxon>Campylobacterota</taxon>
        <taxon>Epsilonproteobacteria</taxon>
        <taxon>Campylobacterales</taxon>
        <taxon>Sulfurovaceae</taxon>
        <taxon>Sulfurovum</taxon>
        <taxon>environmental samples</taxon>
    </lineage>
</organism>
<evidence type="ECO:0000256" key="6">
    <source>
        <dbReference type="ARBA" id="ARBA00023239"/>
    </source>
</evidence>
<dbReference type="SUPFAM" id="SSF53056">
    <property type="entry name" value="beta-carbonic anhydrase, cab"/>
    <property type="match status" value="1"/>
</dbReference>
<evidence type="ECO:0000256" key="2">
    <source>
        <dbReference type="ARBA" id="ARBA00012925"/>
    </source>
</evidence>
<feature type="binding site" evidence="9">
    <location>
        <position position="46"/>
    </location>
    <ligand>
        <name>Zn(2+)</name>
        <dbReference type="ChEBI" id="CHEBI:29105"/>
    </ligand>
</feature>
<comment type="cofactor">
    <cofactor evidence="9">
        <name>Zn(2+)</name>
        <dbReference type="ChEBI" id="CHEBI:29105"/>
    </cofactor>
    <text evidence="9">Binds 1 zinc ion per subunit.</text>
</comment>
<name>A0A0S4XNC4_9BACT</name>
<evidence type="ECO:0000313" key="11">
    <source>
        <dbReference type="EMBL" id="CUV65249.1"/>
    </source>
</evidence>
<dbReference type="AlphaFoldDB" id="A0A0S4XNC4"/>
<feature type="binding site" evidence="9">
    <location>
        <position position="44"/>
    </location>
    <ligand>
        <name>Zn(2+)</name>
        <dbReference type="ChEBI" id="CHEBI:29105"/>
    </ligand>
</feature>
<dbReference type="FunFam" id="3.40.1050.10:FF:000003">
    <property type="entry name" value="Carbonic anhydrase"/>
    <property type="match status" value="1"/>
</dbReference>
<comment type="function">
    <text evidence="10">Reversible hydration of carbon dioxide.</text>
</comment>
<evidence type="ECO:0000256" key="7">
    <source>
        <dbReference type="ARBA" id="ARBA00031969"/>
    </source>
</evidence>
<evidence type="ECO:0000256" key="4">
    <source>
        <dbReference type="ARBA" id="ARBA00022723"/>
    </source>
</evidence>
<feature type="binding site" evidence="9">
    <location>
        <position position="108"/>
    </location>
    <ligand>
        <name>Zn(2+)</name>
        <dbReference type="ChEBI" id="CHEBI:29105"/>
    </ligand>
</feature>
<keyword evidence="5 9" id="KW-0862">Zinc</keyword>
<evidence type="ECO:0000256" key="10">
    <source>
        <dbReference type="RuleBase" id="RU003956"/>
    </source>
</evidence>
<dbReference type="PROSITE" id="PS00705">
    <property type="entry name" value="PROK_CO2_ANHYDRASE_2"/>
    <property type="match status" value="1"/>
</dbReference>
<dbReference type="GO" id="GO:0004089">
    <property type="term" value="F:carbonate dehydratase activity"/>
    <property type="evidence" value="ECO:0007669"/>
    <property type="project" value="UniProtKB-UniRule"/>
</dbReference>
<dbReference type="InterPro" id="IPR015892">
    <property type="entry name" value="Carbonic_anhydrase_CS"/>
</dbReference>
<reference evidence="11" key="1">
    <citation type="submission" date="2015-11" db="EMBL/GenBank/DDBJ databases">
        <authorList>
            <person name="Zhang Y."/>
            <person name="Guo Z."/>
        </authorList>
    </citation>
    <scope>NUCLEOTIDE SEQUENCE</scope>
    <source>
        <strain evidence="11">BN30871</strain>
    </source>
</reference>
<dbReference type="PANTHER" id="PTHR11002:SF76">
    <property type="entry name" value="CARBONIC ANHYDRASE"/>
    <property type="match status" value="1"/>
</dbReference>
<proteinExistence type="inferred from homology"/>
<evidence type="ECO:0000256" key="5">
    <source>
        <dbReference type="ARBA" id="ARBA00022833"/>
    </source>
</evidence>
<evidence type="ECO:0000256" key="1">
    <source>
        <dbReference type="ARBA" id="ARBA00006217"/>
    </source>
</evidence>
<dbReference type="PANTHER" id="PTHR11002">
    <property type="entry name" value="CARBONIC ANHYDRASE"/>
    <property type="match status" value="1"/>
</dbReference>
<protein>
    <recommendedName>
        <fullName evidence="3 10">Carbonic anhydrase</fullName>
        <ecNumber evidence="2 10">4.2.1.1</ecNumber>
    </recommendedName>
    <alternativeName>
        <fullName evidence="7 10">Carbonate dehydratase</fullName>
    </alternativeName>
</protein>
<evidence type="ECO:0000256" key="8">
    <source>
        <dbReference type="ARBA" id="ARBA00048348"/>
    </source>
</evidence>
<dbReference type="EMBL" id="FAXN01000022">
    <property type="protein sequence ID" value="CUV65249.1"/>
    <property type="molecule type" value="Genomic_DNA"/>
</dbReference>
<comment type="catalytic activity">
    <reaction evidence="8 10">
        <text>hydrogencarbonate + H(+) = CO2 + H2O</text>
        <dbReference type="Rhea" id="RHEA:10748"/>
        <dbReference type="ChEBI" id="CHEBI:15377"/>
        <dbReference type="ChEBI" id="CHEBI:15378"/>
        <dbReference type="ChEBI" id="CHEBI:16526"/>
        <dbReference type="ChEBI" id="CHEBI:17544"/>
        <dbReference type="EC" id="4.2.1.1"/>
    </reaction>
</comment>
<feature type="binding site" evidence="9">
    <location>
        <position position="105"/>
    </location>
    <ligand>
        <name>Zn(2+)</name>
        <dbReference type="ChEBI" id="CHEBI:29105"/>
    </ligand>
</feature>
<dbReference type="GO" id="GO:0015976">
    <property type="term" value="P:carbon utilization"/>
    <property type="evidence" value="ECO:0007669"/>
    <property type="project" value="InterPro"/>
</dbReference>
<accession>A0A0S4XNC4</accession>
<dbReference type="Pfam" id="PF00484">
    <property type="entry name" value="Pro_CA"/>
    <property type="match status" value="1"/>
</dbReference>
<dbReference type="InterPro" id="IPR045066">
    <property type="entry name" value="Beta_CA_cladeB"/>
</dbReference>
<dbReference type="GO" id="GO:0008270">
    <property type="term" value="F:zinc ion binding"/>
    <property type="evidence" value="ECO:0007669"/>
    <property type="project" value="UniProtKB-UniRule"/>
</dbReference>
<dbReference type="SMART" id="SM00947">
    <property type="entry name" value="Pro_CA"/>
    <property type="match status" value="1"/>
</dbReference>
<gene>
    <name evidence="11" type="primary">cynT</name>
    <name evidence="11" type="ORF">BN3087_230002</name>
</gene>
<dbReference type="PROSITE" id="PS00704">
    <property type="entry name" value="PROK_CO2_ANHYDRASE_1"/>
    <property type="match status" value="1"/>
</dbReference>
<evidence type="ECO:0000256" key="3">
    <source>
        <dbReference type="ARBA" id="ARBA00014628"/>
    </source>
</evidence>
<dbReference type="EC" id="4.2.1.1" evidence="2 10"/>
<dbReference type="CDD" id="cd00884">
    <property type="entry name" value="beta_CA_cladeB"/>
    <property type="match status" value="1"/>
</dbReference>
<dbReference type="InterPro" id="IPR001765">
    <property type="entry name" value="Carbonic_anhydrase"/>
</dbReference>
<evidence type="ECO:0000256" key="9">
    <source>
        <dbReference type="PIRSR" id="PIRSR601765-1"/>
    </source>
</evidence>
<keyword evidence="6 10" id="KW-0456">Lyase</keyword>
<comment type="similarity">
    <text evidence="1 10">Belongs to the beta-class carbonic anhydrase family.</text>
</comment>